<dbReference type="CDD" id="cd02850">
    <property type="entry name" value="E_set_Cellulase_N"/>
    <property type="match status" value="1"/>
</dbReference>
<evidence type="ECO:0000256" key="3">
    <source>
        <dbReference type="ARBA" id="ARBA00023277"/>
    </source>
</evidence>
<evidence type="ECO:0000256" key="6">
    <source>
        <dbReference type="SAM" id="SignalP"/>
    </source>
</evidence>
<proteinExistence type="inferred from homology"/>
<evidence type="ECO:0000256" key="5">
    <source>
        <dbReference type="ARBA" id="ARBA00023326"/>
    </source>
</evidence>
<organism evidence="9 10">
    <name type="scientific">Dactylosporangium fulvum</name>
    <dbReference type="NCBI Taxonomy" id="53359"/>
    <lineage>
        <taxon>Bacteria</taxon>
        <taxon>Bacillati</taxon>
        <taxon>Actinomycetota</taxon>
        <taxon>Actinomycetes</taxon>
        <taxon>Micromonosporales</taxon>
        <taxon>Micromonosporaceae</taxon>
        <taxon>Dactylosporangium</taxon>
    </lineage>
</organism>
<reference evidence="9" key="2">
    <citation type="submission" date="2022-09" db="EMBL/GenBank/DDBJ databases">
        <title>Biosynthetic gene clusters of Dactylosporangioum fulvum.</title>
        <authorList>
            <person name="Caradec T."/>
        </authorList>
    </citation>
    <scope>NUCLEOTIDE SEQUENCE</scope>
    <source>
        <strain evidence="9">NRRL B-16292</strain>
    </source>
</reference>
<keyword evidence="10" id="KW-1185">Reference proteome</keyword>
<feature type="domain" description="Glycoside hydrolase family 9" evidence="7">
    <location>
        <begin position="135"/>
        <end position="626"/>
    </location>
</feature>
<reference evidence="9" key="1">
    <citation type="submission" date="2021-04" db="EMBL/GenBank/DDBJ databases">
        <authorList>
            <person name="Hartkoorn R.C."/>
            <person name="Beaudoing E."/>
            <person name="Hot D."/>
        </authorList>
    </citation>
    <scope>NUCLEOTIDE SEQUENCE</scope>
    <source>
        <strain evidence="9">NRRL B-16292</strain>
    </source>
</reference>
<evidence type="ECO:0000313" key="10">
    <source>
        <dbReference type="Proteomes" id="UP001059617"/>
    </source>
</evidence>
<dbReference type="InterPro" id="IPR004197">
    <property type="entry name" value="Cellulase_Ig-like"/>
</dbReference>
<evidence type="ECO:0000256" key="4">
    <source>
        <dbReference type="ARBA" id="ARBA00023295"/>
    </source>
</evidence>
<gene>
    <name evidence="9" type="ORF">Dfulv_27210</name>
</gene>
<dbReference type="InterPro" id="IPR001701">
    <property type="entry name" value="Glyco_hydro_9"/>
</dbReference>
<dbReference type="SUPFAM" id="SSF48208">
    <property type="entry name" value="Six-hairpin glycosidases"/>
    <property type="match status" value="1"/>
</dbReference>
<evidence type="ECO:0000259" key="7">
    <source>
        <dbReference type="Pfam" id="PF00759"/>
    </source>
</evidence>
<evidence type="ECO:0000256" key="2">
    <source>
        <dbReference type="ARBA" id="ARBA00022801"/>
    </source>
</evidence>
<keyword evidence="6" id="KW-0732">Signal</keyword>
<keyword evidence="5" id="KW-0624">Polysaccharide degradation</keyword>
<feature type="domain" description="Cellulase Ig-like" evidence="8">
    <location>
        <begin position="36"/>
        <end position="118"/>
    </location>
</feature>
<dbReference type="InterPro" id="IPR012341">
    <property type="entry name" value="6hp_glycosidase-like_sf"/>
</dbReference>
<dbReference type="SUPFAM" id="SSF81296">
    <property type="entry name" value="E set domains"/>
    <property type="match status" value="1"/>
</dbReference>
<evidence type="ECO:0000313" key="9">
    <source>
        <dbReference type="EMBL" id="UWP78858.1"/>
    </source>
</evidence>
<accession>A0ABY5VMF7</accession>
<dbReference type="InterPro" id="IPR008928">
    <property type="entry name" value="6-hairpin_glycosidase_sf"/>
</dbReference>
<evidence type="ECO:0000259" key="8">
    <source>
        <dbReference type="Pfam" id="PF02927"/>
    </source>
</evidence>
<feature type="signal peptide" evidence="6">
    <location>
        <begin position="1"/>
        <end position="33"/>
    </location>
</feature>
<dbReference type="PANTHER" id="PTHR22298">
    <property type="entry name" value="ENDO-1,4-BETA-GLUCANASE"/>
    <property type="match status" value="1"/>
</dbReference>
<dbReference type="InterPro" id="IPR013783">
    <property type="entry name" value="Ig-like_fold"/>
</dbReference>
<dbReference type="Proteomes" id="UP001059617">
    <property type="component" value="Chromosome"/>
</dbReference>
<dbReference type="Pfam" id="PF00759">
    <property type="entry name" value="Glyco_hydro_9"/>
    <property type="match status" value="1"/>
</dbReference>
<dbReference type="Gene3D" id="2.60.40.10">
    <property type="entry name" value="Immunoglobulins"/>
    <property type="match status" value="1"/>
</dbReference>
<dbReference type="RefSeq" id="WP_259856274.1">
    <property type="nucleotide sequence ID" value="NZ_CP073720.1"/>
</dbReference>
<keyword evidence="2 9" id="KW-0378">Hydrolase</keyword>
<feature type="chain" id="PRO_5046132846" evidence="6">
    <location>
        <begin position="34"/>
        <end position="632"/>
    </location>
</feature>
<comment type="similarity">
    <text evidence="1">Belongs to the glycosyl hydrolase 9 (cellulase E) family.</text>
</comment>
<dbReference type="Gene3D" id="1.50.10.10">
    <property type="match status" value="1"/>
</dbReference>
<keyword evidence="4" id="KW-0326">Glycosidase</keyword>
<dbReference type="GO" id="GO:0016787">
    <property type="term" value="F:hydrolase activity"/>
    <property type="evidence" value="ECO:0007669"/>
    <property type="project" value="UniProtKB-KW"/>
</dbReference>
<keyword evidence="3" id="KW-0119">Carbohydrate metabolism</keyword>
<protein>
    <submittedName>
        <fullName evidence="9">Glycoside hydrolase family 9 protein</fullName>
    </submittedName>
</protein>
<dbReference type="EMBL" id="CP073720">
    <property type="protein sequence ID" value="UWP78858.1"/>
    <property type="molecule type" value="Genomic_DNA"/>
</dbReference>
<evidence type="ECO:0000256" key="1">
    <source>
        <dbReference type="ARBA" id="ARBA00007072"/>
    </source>
</evidence>
<name>A0ABY5VMF7_9ACTN</name>
<dbReference type="Pfam" id="PF02927">
    <property type="entry name" value="CelD_N"/>
    <property type="match status" value="1"/>
</dbReference>
<sequence length="632" mass="65715">MPRLLAPAALTTVLALGAATAAPAAAAAPPATAAAPQAVIRVDQVGYATGEAKRGYLLATRATAGAPFTVRDTRGRTVLTGRVGPSAGAWNARYGAVHPIDLSPLRTPGTYTVRAGGAVSPQFRVAAAAELFGPLTRDAVSFFTVQRDGAAVVPGPLHRRPSHLTDRRATVYDVPNFTGDGGDVLAERPTPIGGPVDVEGGWFDAGDYVKFAHTTAYSVAALLLAERAGGSGIGAEAEHGLRWLDKMWDAGRGVLYVQVGIGTGSEELGLLGDHDVWRLPEADDALVTGPGDESYFLKYRPVFVGGPAGGPVSPNLAGRLAAAFALGAQAAARRGDRTAARHWLGEAASLFARARTTDVGELVTAYPHAYYPEDSWADDLEYGAVELARAARLLGDPRADGWLRDATHWAAVYLGSGSRDTLNLYDTSAIAHAELITALRAARLDGEVTERQLVADLRRQLDAGVEAAAGNLLGHAADVADFDAASRSFGFAATARLYRTVTGDRLYDAFGTAQRDFAFGVNGWGVSLMIGAGADFAHCPQHQVANLSGSLTGGRPVIRGAVVNGPNGADNFTDIGIPDGARSCPAGGGNRFAAFDRTDARFLDDVRAWPSVEPAIDFTATAALALSLTAAG</sequence>
<dbReference type="InterPro" id="IPR014756">
    <property type="entry name" value="Ig_E-set"/>
</dbReference>